<proteinExistence type="predicted"/>
<evidence type="ECO:0000313" key="2">
    <source>
        <dbReference type="EMBL" id="RVW57422.1"/>
    </source>
</evidence>
<gene>
    <name evidence="2" type="ORF">CK203_078899</name>
</gene>
<organism evidence="2 3">
    <name type="scientific">Vitis vinifera</name>
    <name type="common">Grape</name>
    <dbReference type="NCBI Taxonomy" id="29760"/>
    <lineage>
        <taxon>Eukaryota</taxon>
        <taxon>Viridiplantae</taxon>
        <taxon>Streptophyta</taxon>
        <taxon>Embryophyta</taxon>
        <taxon>Tracheophyta</taxon>
        <taxon>Spermatophyta</taxon>
        <taxon>Magnoliopsida</taxon>
        <taxon>eudicotyledons</taxon>
        <taxon>Gunneridae</taxon>
        <taxon>Pentapetalae</taxon>
        <taxon>rosids</taxon>
        <taxon>Vitales</taxon>
        <taxon>Vitaceae</taxon>
        <taxon>Viteae</taxon>
        <taxon>Vitis</taxon>
    </lineage>
</organism>
<comment type="caution">
    <text evidence="2">The sequence shown here is derived from an EMBL/GenBank/DDBJ whole genome shotgun (WGS) entry which is preliminary data.</text>
</comment>
<name>A0A438FBQ6_VITVI</name>
<dbReference type="Proteomes" id="UP000288805">
    <property type="component" value="Unassembled WGS sequence"/>
</dbReference>
<keyword evidence="1" id="KW-1133">Transmembrane helix</keyword>
<keyword evidence="1" id="KW-0812">Transmembrane</keyword>
<protein>
    <submittedName>
        <fullName evidence="2">Uncharacterized protein</fullName>
    </submittedName>
</protein>
<reference evidence="2 3" key="1">
    <citation type="journal article" date="2018" name="PLoS Genet.">
        <title>Population sequencing reveals clonal diversity and ancestral inbreeding in the grapevine cultivar Chardonnay.</title>
        <authorList>
            <person name="Roach M.J."/>
            <person name="Johnson D.L."/>
            <person name="Bohlmann J."/>
            <person name="van Vuuren H.J."/>
            <person name="Jones S.J."/>
            <person name="Pretorius I.S."/>
            <person name="Schmidt S.A."/>
            <person name="Borneman A.R."/>
        </authorList>
    </citation>
    <scope>NUCLEOTIDE SEQUENCE [LARGE SCALE GENOMIC DNA]</scope>
    <source>
        <strain evidence="3">cv. Chardonnay</strain>
        <tissue evidence="2">Leaf</tissue>
    </source>
</reference>
<feature type="transmembrane region" description="Helical" evidence="1">
    <location>
        <begin position="12"/>
        <end position="33"/>
    </location>
</feature>
<dbReference type="EMBL" id="QGNW01001055">
    <property type="protein sequence ID" value="RVW57422.1"/>
    <property type="molecule type" value="Genomic_DNA"/>
</dbReference>
<sequence>MHITHLSLDQYVINKTMESLSLLFLLFAFSVFLQRRRTHPRLPPTPPAIPILGHLHLLLKQPIHRHLQTLSQISHLFIVCLGIPGESATMVKTCTLGATSNPTDFFASVAKDRLWRGLVDNNTMIDHLLSLQKSEPEYYTDDIIKACGMTSKVLSCRGLRIGKEIYPNYCSSGWEGGRVLGLAYQTIGWIWLWGH</sequence>
<dbReference type="AlphaFoldDB" id="A0A438FBQ6"/>
<accession>A0A438FBQ6</accession>
<keyword evidence="1" id="KW-0472">Membrane</keyword>
<evidence type="ECO:0000256" key="1">
    <source>
        <dbReference type="SAM" id="Phobius"/>
    </source>
</evidence>
<evidence type="ECO:0000313" key="3">
    <source>
        <dbReference type="Proteomes" id="UP000288805"/>
    </source>
</evidence>